<proteinExistence type="predicted"/>
<name>A0A150KMS2_9BACI</name>
<dbReference type="RefSeq" id="WP_066235588.1">
    <property type="nucleotide sequence ID" value="NZ_JBCMXV010000027.1"/>
</dbReference>
<dbReference type="EMBL" id="LQYN01000129">
    <property type="protein sequence ID" value="KYC89917.1"/>
    <property type="molecule type" value="Genomic_DNA"/>
</dbReference>
<accession>A0A150KMS2</accession>
<reference evidence="1 2" key="1">
    <citation type="submission" date="2016-01" db="EMBL/GenBank/DDBJ databases">
        <title>Genome Sequences of Twelve Sporeforming Bacillus Species Isolated from Foods.</title>
        <authorList>
            <person name="Berendsen E.M."/>
            <person name="Wells-Bennik M.H."/>
            <person name="Krawcyk A.O."/>
            <person name="De Jong A."/>
            <person name="Holsappel S."/>
            <person name="Eijlander R.T."/>
            <person name="Kuipers O.P."/>
        </authorList>
    </citation>
    <scope>NUCLEOTIDE SEQUENCE [LARGE SCALE GENOMIC DNA]</scope>
    <source>
        <strain evidence="1 2">B4102</strain>
    </source>
</reference>
<dbReference type="AlphaFoldDB" id="A0A150KMS2"/>
<protein>
    <submittedName>
        <fullName evidence="1">Uncharacterized protein</fullName>
    </submittedName>
</protein>
<evidence type="ECO:0000313" key="1">
    <source>
        <dbReference type="EMBL" id="KYC89917.1"/>
    </source>
</evidence>
<sequence>MIKHIHKTTEAVAPEETYKELEFQNVTWGFGTPDREAKGGVWIYTKENHPKKFDSTFTWDKNDVLLVQINHPKYKGYRLIPKKLQVVNEGTVQIVVALEKEAGNEQQFPRRFMEVEKNVLANKKFVVVTENGENVKLN</sequence>
<dbReference type="Proteomes" id="UP000075666">
    <property type="component" value="Unassembled WGS sequence"/>
</dbReference>
<organism evidence="1 2">
    <name type="scientific">Heyndrickxia sporothermodurans</name>
    <dbReference type="NCBI Taxonomy" id="46224"/>
    <lineage>
        <taxon>Bacteria</taxon>
        <taxon>Bacillati</taxon>
        <taxon>Bacillota</taxon>
        <taxon>Bacilli</taxon>
        <taxon>Bacillales</taxon>
        <taxon>Bacillaceae</taxon>
        <taxon>Heyndrickxia</taxon>
    </lineage>
</organism>
<dbReference type="OrthoDB" id="2991525at2"/>
<dbReference type="STRING" id="46224.B4102_3924"/>
<evidence type="ECO:0000313" key="2">
    <source>
        <dbReference type="Proteomes" id="UP000075666"/>
    </source>
</evidence>
<gene>
    <name evidence="1" type="ORF">B4102_3924</name>
</gene>
<dbReference type="PATRIC" id="fig|46224.3.peg.1067"/>
<comment type="caution">
    <text evidence="1">The sequence shown here is derived from an EMBL/GenBank/DDBJ whole genome shotgun (WGS) entry which is preliminary data.</text>
</comment>
<keyword evidence="2" id="KW-1185">Reference proteome</keyword>